<sequence>MNLHEEDLKQNGYQGDENCAVNDERLREVPGTPEEGVKQHNANNESVVPKKTEETWDEFIDRVFPDLPPVRVQYVTWDQFLPTLHNNPKIRKFVPPSRQFRVAEPKYTVSGLVENGQHLEYLPGICDYDRRTFNDQQFWSVGQVQVDGYDEPNGPMGNGLHLQYLVENGGAFNDPNYWGVEQVQVDGYDEPDTRMNNALYRMANDLAVQFNDYEEPRFGEGLVQEYPEYFVEDRQSVEVEEYFVSGDHFESHINMALNRGDFQDGMDPFWTYERARQYCNYCEECWRQEALAAWASSEIPRHNIPRRHAQERADSMSNLVEQLENLRLESPNLDEQSEEAAEPEEQEEDLEFDEDPDGFYSRLLEDDD</sequence>
<feature type="region of interest" description="Disordered" evidence="1">
    <location>
        <begin position="326"/>
        <end position="368"/>
    </location>
</feature>
<evidence type="ECO:0000313" key="2">
    <source>
        <dbReference type="EMBL" id="CAD6193344.1"/>
    </source>
</evidence>
<organism evidence="2 3">
    <name type="scientific">Caenorhabditis auriculariae</name>
    <dbReference type="NCBI Taxonomy" id="2777116"/>
    <lineage>
        <taxon>Eukaryota</taxon>
        <taxon>Metazoa</taxon>
        <taxon>Ecdysozoa</taxon>
        <taxon>Nematoda</taxon>
        <taxon>Chromadorea</taxon>
        <taxon>Rhabditida</taxon>
        <taxon>Rhabditina</taxon>
        <taxon>Rhabditomorpha</taxon>
        <taxon>Rhabditoidea</taxon>
        <taxon>Rhabditidae</taxon>
        <taxon>Peloderinae</taxon>
        <taxon>Caenorhabditis</taxon>
    </lineage>
</organism>
<dbReference type="EMBL" id="CAJGYM010000034">
    <property type="protein sequence ID" value="CAD6193344.1"/>
    <property type="molecule type" value="Genomic_DNA"/>
</dbReference>
<evidence type="ECO:0000256" key="1">
    <source>
        <dbReference type="SAM" id="MobiDB-lite"/>
    </source>
</evidence>
<proteinExistence type="predicted"/>
<accession>A0A8S1HCH4</accession>
<dbReference type="Proteomes" id="UP000835052">
    <property type="component" value="Unassembled WGS sequence"/>
</dbReference>
<name>A0A8S1HCH4_9PELO</name>
<evidence type="ECO:0000313" key="3">
    <source>
        <dbReference type="Proteomes" id="UP000835052"/>
    </source>
</evidence>
<gene>
    <name evidence="2" type="ORF">CAUJ_LOCUS9263</name>
</gene>
<dbReference type="AlphaFoldDB" id="A0A8S1HCH4"/>
<keyword evidence="3" id="KW-1185">Reference proteome</keyword>
<feature type="region of interest" description="Disordered" evidence="1">
    <location>
        <begin position="1"/>
        <end position="22"/>
    </location>
</feature>
<protein>
    <submittedName>
        <fullName evidence="2">Uncharacterized protein</fullName>
    </submittedName>
</protein>
<feature type="compositionally biased region" description="Acidic residues" evidence="1">
    <location>
        <begin position="335"/>
        <end position="357"/>
    </location>
</feature>
<feature type="region of interest" description="Disordered" evidence="1">
    <location>
        <begin position="31"/>
        <end position="50"/>
    </location>
</feature>
<reference evidence="2" key="1">
    <citation type="submission" date="2020-10" db="EMBL/GenBank/DDBJ databases">
        <authorList>
            <person name="Kikuchi T."/>
        </authorList>
    </citation>
    <scope>NUCLEOTIDE SEQUENCE</scope>
    <source>
        <strain evidence="2">NKZ352</strain>
    </source>
</reference>
<comment type="caution">
    <text evidence="2">The sequence shown here is derived from an EMBL/GenBank/DDBJ whole genome shotgun (WGS) entry which is preliminary data.</text>
</comment>